<dbReference type="EMBL" id="JAIWYP010000003">
    <property type="protein sequence ID" value="KAH3858982.1"/>
    <property type="molecule type" value="Genomic_DNA"/>
</dbReference>
<organism evidence="2 3">
    <name type="scientific">Dreissena polymorpha</name>
    <name type="common">Zebra mussel</name>
    <name type="synonym">Mytilus polymorpha</name>
    <dbReference type="NCBI Taxonomy" id="45954"/>
    <lineage>
        <taxon>Eukaryota</taxon>
        <taxon>Metazoa</taxon>
        <taxon>Spiralia</taxon>
        <taxon>Lophotrochozoa</taxon>
        <taxon>Mollusca</taxon>
        <taxon>Bivalvia</taxon>
        <taxon>Autobranchia</taxon>
        <taxon>Heteroconchia</taxon>
        <taxon>Euheterodonta</taxon>
        <taxon>Imparidentia</taxon>
        <taxon>Neoheterodontei</taxon>
        <taxon>Myida</taxon>
        <taxon>Dreissenoidea</taxon>
        <taxon>Dreissenidae</taxon>
        <taxon>Dreissena</taxon>
    </lineage>
</organism>
<reference evidence="2" key="2">
    <citation type="submission" date="2020-11" db="EMBL/GenBank/DDBJ databases">
        <authorList>
            <person name="McCartney M.A."/>
            <person name="Auch B."/>
            <person name="Kono T."/>
            <person name="Mallez S."/>
            <person name="Becker A."/>
            <person name="Gohl D.M."/>
            <person name="Silverstein K.A.T."/>
            <person name="Koren S."/>
            <person name="Bechman K.B."/>
            <person name="Herman A."/>
            <person name="Abrahante J.E."/>
            <person name="Garbe J."/>
        </authorList>
    </citation>
    <scope>NUCLEOTIDE SEQUENCE</scope>
    <source>
        <strain evidence="2">Duluth1</strain>
        <tissue evidence="2">Whole animal</tissue>
    </source>
</reference>
<reference evidence="2" key="1">
    <citation type="journal article" date="2019" name="bioRxiv">
        <title>The Genome of the Zebra Mussel, Dreissena polymorpha: A Resource for Invasive Species Research.</title>
        <authorList>
            <person name="McCartney M.A."/>
            <person name="Auch B."/>
            <person name="Kono T."/>
            <person name="Mallez S."/>
            <person name="Zhang Y."/>
            <person name="Obille A."/>
            <person name="Becker A."/>
            <person name="Abrahante J.E."/>
            <person name="Garbe J."/>
            <person name="Badalamenti J.P."/>
            <person name="Herman A."/>
            <person name="Mangelson H."/>
            <person name="Liachko I."/>
            <person name="Sullivan S."/>
            <person name="Sone E.D."/>
            <person name="Koren S."/>
            <person name="Silverstein K.A.T."/>
            <person name="Beckman K.B."/>
            <person name="Gohl D.M."/>
        </authorList>
    </citation>
    <scope>NUCLEOTIDE SEQUENCE</scope>
    <source>
        <strain evidence="2">Duluth1</strain>
        <tissue evidence="2">Whole animal</tissue>
    </source>
</reference>
<dbReference type="Proteomes" id="UP000828390">
    <property type="component" value="Unassembled WGS sequence"/>
</dbReference>
<dbReference type="AlphaFoldDB" id="A0A9D4LHV9"/>
<evidence type="ECO:0000256" key="1">
    <source>
        <dbReference type="SAM" id="MobiDB-lite"/>
    </source>
</evidence>
<gene>
    <name evidence="2" type="ORF">DPMN_101628</name>
</gene>
<evidence type="ECO:0000313" key="3">
    <source>
        <dbReference type="Proteomes" id="UP000828390"/>
    </source>
</evidence>
<feature type="region of interest" description="Disordered" evidence="1">
    <location>
        <begin position="1"/>
        <end position="35"/>
    </location>
</feature>
<evidence type="ECO:0000313" key="2">
    <source>
        <dbReference type="EMBL" id="KAH3858982.1"/>
    </source>
</evidence>
<name>A0A9D4LHV9_DREPO</name>
<comment type="caution">
    <text evidence="2">The sequence shown here is derived from an EMBL/GenBank/DDBJ whole genome shotgun (WGS) entry which is preliminary data.</text>
</comment>
<protein>
    <submittedName>
        <fullName evidence="2">Uncharacterized protein</fullName>
    </submittedName>
</protein>
<keyword evidence="3" id="KW-1185">Reference proteome</keyword>
<accession>A0A9D4LHV9</accession>
<sequence length="51" mass="5626">MFKPTTYSTSTSHSAERSIANNHSSREPSGNGTTLHQIYCQLAQLRSSDLN</sequence>
<proteinExistence type="predicted"/>